<dbReference type="InterPro" id="IPR027417">
    <property type="entry name" value="P-loop_NTPase"/>
</dbReference>
<feature type="transmembrane region" description="Helical" evidence="1">
    <location>
        <begin position="477"/>
        <end position="501"/>
    </location>
</feature>
<dbReference type="GO" id="GO:0007165">
    <property type="term" value="P:signal transduction"/>
    <property type="evidence" value="ECO:0007669"/>
    <property type="project" value="InterPro"/>
</dbReference>
<dbReference type="Proteomes" id="UP000482800">
    <property type="component" value="Unassembled WGS sequence"/>
</dbReference>
<feature type="domain" description="SEFIR" evidence="2">
    <location>
        <begin position="50"/>
        <end position="192"/>
    </location>
</feature>
<evidence type="ECO:0000313" key="4">
    <source>
        <dbReference type="Proteomes" id="UP000482800"/>
    </source>
</evidence>
<dbReference type="Gene3D" id="3.40.50.11530">
    <property type="match status" value="1"/>
</dbReference>
<dbReference type="PRINTS" id="PR00364">
    <property type="entry name" value="DISEASERSIST"/>
</dbReference>
<dbReference type="Pfam" id="PF13191">
    <property type="entry name" value="AAA_16"/>
    <property type="match status" value="1"/>
</dbReference>
<comment type="caution">
    <text evidence="3">The sequence shown here is derived from an EMBL/GenBank/DDBJ whole genome shotgun (WGS) entry which is preliminary data.</text>
</comment>
<keyword evidence="1" id="KW-1133">Transmembrane helix</keyword>
<protein>
    <recommendedName>
        <fullName evidence="2">SEFIR domain-containing protein</fullName>
    </recommendedName>
</protein>
<dbReference type="PROSITE" id="PS51534">
    <property type="entry name" value="SEFIR"/>
    <property type="match status" value="1"/>
</dbReference>
<sequence>MGVDLLRFAEHGQHISHAEGTAQSTSTISRNRWSAALSRAGTMGYVVDAMPRVFVSYAHDGAEHTAAVGTLSRVLASLGFDVRLDTAVADSSPQWVDWMERQVAEADFVLVIASPLYLQRARGDGPPDEGRGVWYEARLLREQVYRDKGGAWLEKIVPIVLPGRSPRELPAFLTPYSGSHVQLREISAAALGVLVPVLRGEARPVLRPESAPSGGGVDSEPPHQPTHFVGREAELTVLSKYLSRPRRGGRPPVRVVVLEGLAGSGKSTLMTQAASQHDKDFDGRVLIRLRGSSEKPLPPADLIRELAIRLGGPASAHDDDATYRRYRETVDSKRVLIMLDDAHDADQIRQAVSVGGPSVFLVTSRVELRDLPASARIGVGALSEDEAVCMLAGLVGAERVDADPEVARRIVRRCGNLPIAISLVTAHLTGESGRAYRLNALDDDLAARGLDAIAGRASATTSALRIRSWRKLDEHPFVVLLSVLVSLIAVTTFAIGGWKYLLPAGPTAPPRSASTPSEPTITTIENTVGKVGVDPILKINYVDAECDISGGRWDGQPGFRVADNFGAGGLCIQGHGAIFYERTCLYAGQWREYVTLLDARGHQGPTYELNFVCVV</sequence>
<dbReference type="PANTHER" id="PTHR47691">
    <property type="entry name" value="REGULATOR-RELATED"/>
    <property type="match status" value="1"/>
</dbReference>
<dbReference type="InterPro" id="IPR041664">
    <property type="entry name" value="AAA_16"/>
</dbReference>
<proteinExistence type="predicted"/>
<reference evidence="3 4" key="1">
    <citation type="submission" date="2020-03" db="EMBL/GenBank/DDBJ databases">
        <title>Whole genome shotgun sequence of Phytohabitans houttuyneae NBRC 108639.</title>
        <authorList>
            <person name="Komaki H."/>
            <person name="Tamura T."/>
        </authorList>
    </citation>
    <scope>NUCLEOTIDE SEQUENCE [LARGE SCALE GENOMIC DNA]</scope>
    <source>
        <strain evidence="3 4">NBRC 108639</strain>
    </source>
</reference>
<organism evidence="3 4">
    <name type="scientific">Phytohabitans houttuyneae</name>
    <dbReference type="NCBI Taxonomy" id="1076126"/>
    <lineage>
        <taxon>Bacteria</taxon>
        <taxon>Bacillati</taxon>
        <taxon>Actinomycetota</taxon>
        <taxon>Actinomycetes</taxon>
        <taxon>Micromonosporales</taxon>
        <taxon>Micromonosporaceae</taxon>
    </lineage>
</organism>
<evidence type="ECO:0000313" key="3">
    <source>
        <dbReference type="EMBL" id="GFJ85819.1"/>
    </source>
</evidence>
<keyword evidence="1" id="KW-0472">Membrane</keyword>
<dbReference type="InterPro" id="IPR000157">
    <property type="entry name" value="TIR_dom"/>
</dbReference>
<gene>
    <name evidence="3" type="ORF">Phou_099990</name>
</gene>
<dbReference type="SMART" id="SM00382">
    <property type="entry name" value="AAA"/>
    <property type="match status" value="1"/>
</dbReference>
<dbReference type="SUPFAM" id="SSF52540">
    <property type="entry name" value="P-loop containing nucleoside triphosphate hydrolases"/>
    <property type="match status" value="1"/>
</dbReference>
<evidence type="ECO:0000256" key="1">
    <source>
        <dbReference type="SAM" id="Phobius"/>
    </source>
</evidence>
<dbReference type="GO" id="GO:0043531">
    <property type="term" value="F:ADP binding"/>
    <property type="evidence" value="ECO:0007669"/>
    <property type="project" value="InterPro"/>
</dbReference>
<name>A0A6V8KU35_9ACTN</name>
<evidence type="ECO:0000259" key="2">
    <source>
        <dbReference type="PROSITE" id="PS51534"/>
    </source>
</evidence>
<dbReference type="SUPFAM" id="SSF52200">
    <property type="entry name" value="Toll/Interleukin receptor TIR domain"/>
    <property type="match status" value="1"/>
</dbReference>
<keyword evidence="1" id="KW-0812">Transmembrane</keyword>
<dbReference type="InterPro" id="IPR013568">
    <property type="entry name" value="SEFIR_dom"/>
</dbReference>
<accession>A0A6V8KU35</accession>
<dbReference type="Gene3D" id="3.40.50.300">
    <property type="entry name" value="P-loop containing nucleotide triphosphate hydrolases"/>
    <property type="match status" value="1"/>
</dbReference>
<keyword evidence="4" id="KW-1185">Reference proteome</keyword>
<dbReference type="EMBL" id="BLPF01000004">
    <property type="protein sequence ID" value="GFJ85819.1"/>
    <property type="molecule type" value="Genomic_DNA"/>
</dbReference>
<dbReference type="InterPro" id="IPR035897">
    <property type="entry name" value="Toll_tir_struct_dom_sf"/>
</dbReference>
<dbReference type="Pfam" id="PF13676">
    <property type="entry name" value="TIR_2"/>
    <property type="match status" value="1"/>
</dbReference>
<dbReference type="InterPro" id="IPR042197">
    <property type="entry name" value="Apaf_helical"/>
</dbReference>
<dbReference type="Gene3D" id="1.10.8.430">
    <property type="entry name" value="Helical domain of apoptotic protease-activating factors"/>
    <property type="match status" value="1"/>
</dbReference>
<reference evidence="3 4" key="2">
    <citation type="submission" date="2020-03" db="EMBL/GenBank/DDBJ databases">
        <authorList>
            <person name="Ichikawa N."/>
            <person name="Kimura A."/>
            <person name="Kitahashi Y."/>
            <person name="Uohara A."/>
        </authorList>
    </citation>
    <scope>NUCLEOTIDE SEQUENCE [LARGE SCALE GENOMIC DNA]</scope>
    <source>
        <strain evidence="3 4">NBRC 108639</strain>
    </source>
</reference>
<dbReference type="PANTHER" id="PTHR47691:SF3">
    <property type="entry name" value="HTH-TYPE TRANSCRIPTIONAL REGULATOR RV0890C-RELATED"/>
    <property type="match status" value="1"/>
</dbReference>
<dbReference type="AlphaFoldDB" id="A0A6V8KU35"/>
<dbReference type="InterPro" id="IPR003593">
    <property type="entry name" value="AAA+_ATPase"/>
</dbReference>